<feature type="coiled-coil region" evidence="1">
    <location>
        <begin position="22"/>
        <end position="49"/>
    </location>
</feature>
<organism evidence="2 3">
    <name type="scientific">Methylobacterium isbiliense</name>
    <dbReference type="NCBI Taxonomy" id="315478"/>
    <lineage>
        <taxon>Bacteria</taxon>
        <taxon>Pseudomonadati</taxon>
        <taxon>Pseudomonadota</taxon>
        <taxon>Alphaproteobacteria</taxon>
        <taxon>Hyphomicrobiales</taxon>
        <taxon>Methylobacteriaceae</taxon>
        <taxon>Methylobacterium</taxon>
    </lineage>
</organism>
<keyword evidence="1" id="KW-0175">Coiled coil</keyword>
<dbReference type="RefSeq" id="WP_238234767.1">
    <property type="nucleotide sequence ID" value="NZ_BPQQ01000018.1"/>
</dbReference>
<comment type="caution">
    <text evidence="2">The sequence shown here is derived from an EMBL/GenBank/DDBJ whole genome shotgun (WGS) entry which is preliminary data.</text>
</comment>
<evidence type="ECO:0000313" key="3">
    <source>
        <dbReference type="Proteomes" id="UP001055153"/>
    </source>
</evidence>
<evidence type="ECO:0000313" key="2">
    <source>
        <dbReference type="EMBL" id="GJD99890.1"/>
    </source>
</evidence>
<evidence type="ECO:0000256" key="1">
    <source>
        <dbReference type="SAM" id="Coils"/>
    </source>
</evidence>
<accession>A0ABQ4S9L6</accession>
<name>A0ABQ4S9L6_9HYPH</name>
<dbReference type="Proteomes" id="UP001055153">
    <property type="component" value="Unassembled WGS sequence"/>
</dbReference>
<keyword evidence="3" id="KW-1185">Reference proteome</keyword>
<dbReference type="EMBL" id="BPQQ01000018">
    <property type="protein sequence ID" value="GJD99890.1"/>
    <property type="molecule type" value="Genomic_DNA"/>
</dbReference>
<sequence length="131" mass="14329">MTKGPFADTSRLTIHALPADVARMVAETVKQMERERDEARAEVERLRPLGEAALAVAAAEEAERAATQAYHDAWDNQARRGIAPRDMDLSTPREAGDVAHAKRVKANRLIFDAAREYARSALTTPPPDPAA</sequence>
<reference evidence="2" key="2">
    <citation type="submission" date="2021-08" db="EMBL/GenBank/DDBJ databases">
        <authorList>
            <person name="Tani A."/>
            <person name="Ola A."/>
            <person name="Ogura Y."/>
            <person name="Katsura K."/>
            <person name="Hayashi T."/>
        </authorList>
    </citation>
    <scope>NUCLEOTIDE SEQUENCE</scope>
    <source>
        <strain evidence="2">DSM 17168</strain>
    </source>
</reference>
<protein>
    <submittedName>
        <fullName evidence="2">Uncharacterized protein</fullName>
    </submittedName>
</protein>
<proteinExistence type="predicted"/>
<gene>
    <name evidence="2" type="ORF">GMJLKIPL_1808</name>
</gene>
<reference evidence="2" key="1">
    <citation type="journal article" date="2021" name="Front. Microbiol.">
        <title>Comprehensive Comparative Genomics and Phenotyping of Methylobacterium Species.</title>
        <authorList>
            <person name="Alessa O."/>
            <person name="Ogura Y."/>
            <person name="Fujitani Y."/>
            <person name="Takami H."/>
            <person name="Hayashi T."/>
            <person name="Sahin N."/>
            <person name="Tani A."/>
        </authorList>
    </citation>
    <scope>NUCLEOTIDE SEQUENCE</scope>
    <source>
        <strain evidence="2">DSM 17168</strain>
    </source>
</reference>